<dbReference type="InterPro" id="IPR056798">
    <property type="entry name" value="ADH_Fe_C"/>
</dbReference>
<protein>
    <submittedName>
        <fullName evidence="6">Iron-containing alcohol dehydrogenase</fullName>
        <ecNumber evidence="6">1.1.1.-</ecNumber>
    </submittedName>
</protein>
<dbReference type="PANTHER" id="PTHR43633:SF1">
    <property type="entry name" value="ALCOHOL DEHYDROGENASE YQHD"/>
    <property type="match status" value="1"/>
</dbReference>
<evidence type="ECO:0000259" key="5">
    <source>
        <dbReference type="Pfam" id="PF25137"/>
    </source>
</evidence>
<dbReference type="InterPro" id="IPR018211">
    <property type="entry name" value="ADH_Fe_CS"/>
</dbReference>
<dbReference type="Pfam" id="PF25137">
    <property type="entry name" value="ADH_Fe_C"/>
    <property type="match status" value="1"/>
</dbReference>
<proteinExistence type="inferred from homology"/>
<dbReference type="Pfam" id="PF00465">
    <property type="entry name" value="Fe-ADH"/>
    <property type="match status" value="1"/>
</dbReference>
<feature type="domain" description="Alcohol dehydrogenase iron-type/glycerol dehydrogenase GldA" evidence="4">
    <location>
        <begin position="27"/>
        <end position="193"/>
    </location>
</feature>
<dbReference type="InterPro" id="IPR044731">
    <property type="entry name" value="BDH-like"/>
</dbReference>
<comment type="cofactor">
    <cofactor evidence="1">
        <name>Fe cation</name>
        <dbReference type="ChEBI" id="CHEBI:24875"/>
    </cofactor>
</comment>
<keyword evidence="3 6" id="KW-0560">Oxidoreductase</keyword>
<dbReference type="Proteomes" id="UP000251485">
    <property type="component" value="Unassembled WGS sequence"/>
</dbReference>
<organism evidence="6 7">
    <name type="scientific">Proteus mirabilis</name>
    <dbReference type="NCBI Taxonomy" id="584"/>
    <lineage>
        <taxon>Bacteria</taxon>
        <taxon>Pseudomonadati</taxon>
        <taxon>Pseudomonadota</taxon>
        <taxon>Gammaproteobacteria</taxon>
        <taxon>Enterobacterales</taxon>
        <taxon>Morganellaceae</taxon>
        <taxon>Proteus</taxon>
    </lineage>
</organism>
<dbReference type="SUPFAM" id="SSF56796">
    <property type="entry name" value="Dehydroquinate synthase-like"/>
    <property type="match status" value="1"/>
</dbReference>
<feature type="domain" description="Fe-containing alcohol dehydrogenase-like C-terminal" evidence="5">
    <location>
        <begin position="204"/>
        <end position="401"/>
    </location>
</feature>
<dbReference type="GO" id="GO:0046872">
    <property type="term" value="F:metal ion binding"/>
    <property type="evidence" value="ECO:0007669"/>
    <property type="project" value="InterPro"/>
</dbReference>
<dbReference type="CDD" id="cd08187">
    <property type="entry name" value="BDH"/>
    <property type="match status" value="1"/>
</dbReference>
<dbReference type="PANTHER" id="PTHR43633">
    <property type="entry name" value="ALCOHOL DEHYDROGENASE YQHD"/>
    <property type="match status" value="1"/>
</dbReference>
<dbReference type="AlphaFoldDB" id="A0A2X2DJF7"/>
<dbReference type="EC" id="1.1.1.-" evidence="6"/>
<accession>A0A2X2DJF7</accession>
<dbReference type="FunFam" id="1.20.1090.10:FF:000005">
    <property type="entry name" value="Alcohol dehydrogenase YqhD"/>
    <property type="match status" value="1"/>
</dbReference>
<dbReference type="GO" id="GO:0008106">
    <property type="term" value="F:alcohol dehydrogenase (NADP+) activity"/>
    <property type="evidence" value="ECO:0007669"/>
    <property type="project" value="TreeGrafter"/>
</dbReference>
<evidence type="ECO:0000259" key="4">
    <source>
        <dbReference type="Pfam" id="PF00465"/>
    </source>
</evidence>
<reference evidence="6 7" key="1">
    <citation type="submission" date="2018-06" db="EMBL/GenBank/DDBJ databases">
        <authorList>
            <consortium name="Pathogen Informatics"/>
            <person name="Doyle S."/>
        </authorList>
    </citation>
    <scope>NUCLEOTIDE SEQUENCE [LARGE SCALE GENOMIC DNA]</scope>
    <source>
        <strain evidence="6 7">NCTC10975</strain>
    </source>
</reference>
<dbReference type="GO" id="GO:1990362">
    <property type="term" value="F:butanol dehydrogenase (NAD+) activity"/>
    <property type="evidence" value="ECO:0007669"/>
    <property type="project" value="InterPro"/>
</dbReference>
<comment type="similarity">
    <text evidence="2">Belongs to the iron-containing alcohol dehydrogenase family.</text>
</comment>
<dbReference type="Gene3D" id="3.40.50.1970">
    <property type="match status" value="1"/>
</dbReference>
<evidence type="ECO:0000313" key="6">
    <source>
        <dbReference type="EMBL" id="SPY94630.1"/>
    </source>
</evidence>
<dbReference type="InterPro" id="IPR001670">
    <property type="entry name" value="ADH_Fe/GldA"/>
</dbReference>
<evidence type="ECO:0000256" key="1">
    <source>
        <dbReference type="ARBA" id="ARBA00001962"/>
    </source>
</evidence>
<dbReference type="GO" id="GO:0005829">
    <property type="term" value="C:cytosol"/>
    <property type="evidence" value="ECO:0007669"/>
    <property type="project" value="TreeGrafter"/>
</dbReference>
<name>A0A2X2DJF7_PROMI</name>
<dbReference type="GO" id="GO:1990002">
    <property type="term" value="F:methylglyoxal reductase (NADPH) (acetol producing) activity"/>
    <property type="evidence" value="ECO:0007669"/>
    <property type="project" value="TreeGrafter"/>
</dbReference>
<dbReference type="PROSITE" id="PS00913">
    <property type="entry name" value="ADH_IRON_1"/>
    <property type="match status" value="1"/>
</dbReference>
<evidence type="ECO:0000256" key="2">
    <source>
        <dbReference type="ARBA" id="ARBA00007358"/>
    </source>
</evidence>
<dbReference type="Gene3D" id="1.20.1090.10">
    <property type="entry name" value="Dehydroquinate synthase-like - alpha domain"/>
    <property type="match status" value="1"/>
</dbReference>
<sequence length="403" mass="44515">MICHATAYQEHKIKVETTMQNFTYYSPTRIHFGQGQIAKLRSEIGKNERVLLTYGGGSIKRNGILDQVHAALPGYQIHEFGGIEPNPSYETLMKAVAYARYHGITHLLAVGGGSVVDGTKFIAAAIPYQGEPWEIVTSRGQAIEKALPLSCVLTLPATGSETNCFSVISKKQTMDKQSFASPHVYPHCAILDPTATFSLPPRQTANGVVDAFIHILEQYLTYPVNALVQDEYAEGLLRILIEEGPKALTSPQDYDIRANIMWTASQALNGILGVGVPQDWATHALGHEITALHGLDHAQTLAIVLPALLNEKRQEKYAKLIQYAQKVWGIHQGSDAFKIDSAINETRKFFERMGLKTRLSDFNISETDIPALVQKLQQHGQTALGEHQDITLEVSQRIYMAAL</sequence>
<dbReference type="PROSITE" id="PS00060">
    <property type="entry name" value="ADH_IRON_2"/>
    <property type="match status" value="1"/>
</dbReference>
<gene>
    <name evidence="6" type="primary">yqhD</name>
    <name evidence="6" type="ORF">NCTC10975_00975</name>
</gene>
<evidence type="ECO:0000256" key="3">
    <source>
        <dbReference type="ARBA" id="ARBA00023002"/>
    </source>
</evidence>
<dbReference type="FunFam" id="3.40.50.1970:FF:000003">
    <property type="entry name" value="Alcohol dehydrogenase, iron-containing"/>
    <property type="match status" value="1"/>
</dbReference>
<dbReference type="EMBL" id="UAUE01000004">
    <property type="protein sequence ID" value="SPY94630.1"/>
    <property type="molecule type" value="Genomic_DNA"/>
</dbReference>
<evidence type="ECO:0000313" key="7">
    <source>
        <dbReference type="Proteomes" id="UP000251485"/>
    </source>
</evidence>